<keyword evidence="3" id="KW-1185">Reference proteome</keyword>
<dbReference type="AlphaFoldDB" id="A0A7H9HXK3"/>
<organism evidence="2 3">
    <name type="scientific">Torulaspora globosa</name>
    <dbReference type="NCBI Taxonomy" id="48254"/>
    <lineage>
        <taxon>Eukaryota</taxon>
        <taxon>Fungi</taxon>
        <taxon>Dikarya</taxon>
        <taxon>Ascomycota</taxon>
        <taxon>Saccharomycotina</taxon>
        <taxon>Saccharomycetes</taxon>
        <taxon>Saccharomycetales</taxon>
        <taxon>Saccharomycetaceae</taxon>
        <taxon>Torulaspora</taxon>
    </lineage>
</organism>
<reference evidence="2 3" key="1">
    <citation type="submission" date="2020-06" db="EMBL/GenBank/DDBJ databases">
        <title>The yeast mating-type switching endonuclease HO is a domesticated member of an unorthodox homing genetic element family.</title>
        <authorList>
            <person name="Coughlan A.Y."/>
            <person name="Lombardi L."/>
            <person name="Braun-Galleani S."/>
            <person name="Martos A.R."/>
            <person name="Galeote V."/>
            <person name="Bigey F."/>
            <person name="Dequin S."/>
            <person name="Byrne K.P."/>
            <person name="Wolfe K.H."/>
        </authorList>
    </citation>
    <scope>NUCLEOTIDE SEQUENCE [LARGE SCALE GENOMIC DNA]</scope>
    <source>
        <strain evidence="2 3">CBS2947</strain>
    </source>
</reference>
<accession>A0A7H9HXK3</accession>
<sequence length="283" mass="31604">MEKFSDWRDKGTGIAPFLPPSVASISVAGKVGYTVLSVLKIILVSPLVVVYVLSGSKIVFGIIALILFDWQVDVTVQGVKRRLVDKREHYPHGDAVYVCNSSSAVDAHVLDSIANGESQFLVARDNQLYRMNKSQYMQFALDGSLDVKRYGKEIHSVEKCPDQVTFIFAEGTCSNGKTVLPFEIDDNHLAEALEPLGSNLAVQVIHLKINASLTTPLKVSKWEFISRAIVNGVHVKVKIYEPQALKPLERLRVVMNDGNKFKLVSKTLNVEAKRKFVEEYEKR</sequence>
<keyword evidence="1" id="KW-1133">Transmembrane helix</keyword>
<evidence type="ECO:0000313" key="3">
    <source>
        <dbReference type="Proteomes" id="UP000510647"/>
    </source>
</evidence>
<keyword evidence="1" id="KW-0472">Membrane</keyword>
<evidence type="ECO:0008006" key="4">
    <source>
        <dbReference type="Google" id="ProtNLM"/>
    </source>
</evidence>
<dbReference type="Proteomes" id="UP000510647">
    <property type="component" value="Chromosome 8"/>
</dbReference>
<keyword evidence="1" id="KW-0812">Transmembrane</keyword>
<proteinExistence type="predicted"/>
<gene>
    <name evidence="2" type="ORF">HG537_0H02200</name>
</gene>
<feature type="transmembrane region" description="Helical" evidence="1">
    <location>
        <begin position="31"/>
        <end position="52"/>
    </location>
</feature>
<name>A0A7H9HXK3_9SACH</name>
<dbReference type="EMBL" id="CP059274">
    <property type="protein sequence ID" value="QLQ82458.1"/>
    <property type="molecule type" value="Genomic_DNA"/>
</dbReference>
<evidence type="ECO:0000313" key="2">
    <source>
        <dbReference type="EMBL" id="QLQ82458.1"/>
    </source>
</evidence>
<evidence type="ECO:0000256" key="1">
    <source>
        <dbReference type="SAM" id="Phobius"/>
    </source>
</evidence>
<dbReference type="OrthoDB" id="272512at2759"/>
<protein>
    <recommendedName>
        <fullName evidence="4">Phospholipid/glycerol acyltransferase domain-containing protein</fullName>
    </recommendedName>
</protein>